<feature type="chain" id="PRO_5016255760" evidence="1">
    <location>
        <begin position="28"/>
        <end position="453"/>
    </location>
</feature>
<keyword evidence="1" id="KW-0732">Signal</keyword>
<gene>
    <name evidence="3" type="ORF">C1634_020580</name>
</gene>
<evidence type="ECO:0000313" key="4">
    <source>
        <dbReference type="Proteomes" id="UP000236413"/>
    </source>
</evidence>
<evidence type="ECO:0000259" key="2">
    <source>
        <dbReference type="PROSITE" id="PS50093"/>
    </source>
</evidence>
<sequence length="453" mass="49440">MNFYNKLKRIHYIILWAIFAFTLNACAVEEGIPVKADFTIKVVNNDYSVPVKVEITNKSTGADTYEWSFEGATVTSSTEKNPQPITYAAAGVYKITLKASNKDGNEEEKTIEVKADASMKVDFEWQMQGSDISPVTLQMVDKSLGATQYLWEFDGGNPATSNVQNPSVVFTTPGDHIIKLTISNGMETYSSQKTVTMQPAMTIDFNWSVDPIDNDYEAPLLLHLNNLSTNAYSYEWEIAGATPSLSAATNPDVNFSAAGTYIIILKATNDKETKILQKQVTIQPNTNLFSFSNVKLGISTAHSTIGCFFSSYLGTVIKQGDVTPANGSKIDFGFFGLNSSFNYNQFVSPDEVQNTAFSSIPNATHSKIVNSQELVGTQLSSSGFNAINQGSDFNSITVNETNAGKTPFNNTVTPRVVLFKTEDGRKGAIKITDFVSAGTGSYILVDIKVQKQP</sequence>
<name>A0A316WCK7_9FLAO</name>
<dbReference type="InterPro" id="IPR000601">
    <property type="entry name" value="PKD_dom"/>
</dbReference>
<dbReference type="AlphaFoldDB" id="A0A316WCK7"/>
<protein>
    <submittedName>
        <fullName evidence="3">PKD domain-containing protein</fullName>
    </submittedName>
</protein>
<feature type="domain" description="PKD" evidence="2">
    <location>
        <begin position="64"/>
        <end position="120"/>
    </location>
</feature>
<dbReference type="Proteomes" id="UP000236413">
    <property type="component" value="Unassembled WGS sequence"/>
</dbReference>
<accession>A0A316WCK7</accession>
<proteinExistence type="predicted"/>
<dbReference type="SUPFAM" id="SSF49299">
    <property type="entry name" value="PKD domain"/>
    <property type="match status" value="3"/>
</dbReference>
<dbReference type="EMBL" id="PPEG02000009">
    <property type="protein sequence ID" value="PWN59124.1"/>
    <property type="molecule type" value="Genomic_DNA"/>
</dbReference>
<dbReference type="Pfam" id="PF00801">
    <property type="entry name" value="PKD"/>
    <property type="match status" value="1"/>
</dbReference>
<dbReference type="CDD" id="cd00146">
    <property type="entry name" value="PKD"/>
    <property type="match status" value="2"/>
</dbReference>
<dbReference type="RefSeq" id="WP_103234470.1">
    <property type="nucleotide sequence ID" value="NZ_PPEG02000009.1"/>
</dbReference>
<feature type="signal peptide" evidence="1">
    <location>
        <begin position="1"/>
        <end position="27"/>
    </location>
</feature>
<feature type="domain" description="PKD" evidence="2">
    <location>
        <begin position="149"/>
        <end position="198"/>
    </location>
</feature>
<organism evidence="3 4">
    <name type="scientific">Chryseobacterium viscerum</name>
    <dbReference type="NCBI Taxonomy" id="1037377"/>
    <lineage>
        <taxon>Bacteria</taxon>
        <taxon>Pseudomonadati</taxon>
        <taxon>Bacteroidota</taxon>
        <taxon>Flavobacteriia</taxon>
        <taxon>Flavobacteriales</taxon>
        <taxon>Weeksellaceae</taxon>
        <taxon>Chryseobacterium group</taxon>
        <taxon>Chryseobacterium</taxon>
    </lineage>
</organism>
<dbReference type="InterPro" id="IPR022409">
    <property type="entry name" value="PKD/Chitinase_dom"/>
</dbReference>
<dbReference type="SMART" id="SM00089">
    <property type="entry name" value="PKD"/>
    <property type="match status" value="3"/>
</dbReference>
<dbReference type="Gene3D" id="2.60.40.10">
    <property type="entry name" value="Immunoglobulins"/>
    <property type="match status" value="3"/>
</dbReference>
<comment type="caution">
    <text evidence="3">The sequence shown here is derived from an EMBL/GenBank/DDBJ whole genome shotgun (WGS) entry which is preliminary data.</text>
</comment>
<evidence type="ECO:0000256" key="1">
    <source>
        <dbReference type="SAM" id="SignalP"/>
    </source>
</evidence>
<dbReference type="PROSITE" id="PS50093">
    <property type="entry name" value="PKD"/>
    <property type="match status" value="2"/>
</dbReference>
<dbReference type="InterPro" id="IPR013783">
    <property type="entry name" value="Ig-like_fold"/>
</dbReference>
<evidence type="ECO:0000313" key="3">
    <source>
        <dbReference type="EMBL" id="PWN59124.1"/>
    </source>
</evidence>
<dbReference type="InterPro" id="IPR035986">
    <property type="entry name" value="PKD_dom_sf"/>
</dbReference>
<dbReference type="Pfam" id="PF18911">
    <property type="entry name" value="PKD_4"/>
    <property type="match status" value="1"/>
</dbReference>
<reference evidence="3 4" key="1">
    <citation type="submission" date="2018-04" db="EMBL/GenBank/DDBJ databases">
        <title>Chryseobacterium oncorhynchi 701B-08T from rainbow trout, and Chryseobacterium viscerum 687B-08T from diseased fish.</title>
        <authorList>
            <person name="Jeong J.-J."/>
            <person name="Lee Y.J."/>
            <person name="Pathiraja D."/>
            <person name="Park B."/>
            <person name="Choi I.-G."/>
            <person name="Kim K.D."/>
        </authorList>
    </citation>
    <scope>NUCLEOTIDE SEQUENCE [LARGE SCALE GENOMIC DNA]</scope>
    <source>
        <strain evidence="3 4">687B-08</strain>
    </source>
</reference>